<feature type="region of interest" description="Disordered" evidence="1">
    <location>
        <begin position="153"/>
        <end position="184"/>
    </location>
</feature>
<dbReference type="InterPro" id="IPR003772">
    <property type="entry name" value="YceD"/>
</dbReference>
<reference evidence="2 3" key="1">
    <citation type="submission" date="2016-10" db="EMBL/GenBank/DDBJ databases">
        <authorList>
            <person name="de Groot N.N."/>
        </authorList>
    </citation>
    <scope>NUCLEOTIDE SEQUENCE [LARGE SCALE GENOMIC DNA]</scope>
    <source>
        <strain evidence="2 3">CGMCC 1.11030</strain>
    </source>
</reference>
<feature type="compositionally biased region" description="Low complexity" evidence="1">
    <location>
        <begin position="8"/>
        <end position="20"/>
    </location>
</feature>
<gene>
    <name evidence="2" type="ORF">SAMN05216258_106266</name>
</gene>
<accession>A0A1I3HZS9</accession>
<evidence type="ECO:0000313" key="2">
    <source>
        <dbReference type="EMBL" id="SFI41255.1"/>
    </source>
</evidence>
<dbReference type="STRING" id="1114924.SAMN05216258_106266"/>
<sequence>MRPPASPPLSQSAPGAGPAPEFSRPVRIADLGTEGITLAQKADSAERAALARRFGVAAVGRMSFEAQIRPAGDGWRVSGLARARVTQPCVVTLVDIAQEIEEPFSRLFLPGVEPAGIGDIAPNEDEDPPEPLGTRLDPAEMASEAVALAIDPYPRAPGARFEGVGGAPAEEEETAGEKKKPFSALAALRERMERDEDK</sequence>
<dbReference type="EMBL" id="FOQH01000006">
    <property type="protein sequence ID" value="SFI41255.1"/>
    <property type="molecule type" value="Genomic_DNA"/>
</dbReference>
<dbReference type="Pfam" id="PF02620">
    <property type="entry name" value="YceD"/>
    <property type="match status" value="1"/>
</dbReference>
<feature type="region of interest" description="Disordered" evidence="1">
    <location>
        <begin position="118"/>
        <end position="140"/>
    </location>
</feature>
<dbReference type="OrthoDB" id="8443793at2"/>
<dbReference type="Proteomes" id="UP000199377">
    <property type="component" value="Unassembled WGS sequence"/>
</dbReference>
<feature type="region of interest" description="Disordered" evidence="1">
    <location>
        <begin position="1"/>
        <end position="23"/>
    </location>
</feature>
<dbReference type="AlphaFoldDB" id="A0A1I3HZS9"/>
<name>A0A1I3HZS9_9RHOB</name>
<protein>
    <submittedName>
        <fullName evidence="2">Uncharacterized ACR, COG1399</fullName>
    </submittedName>
</protein>
<proteinExistence type="predicted"/>
<organism evidence="2 3">
    <name type="scientific">Albimonas pacifica</name>
    <dbReference type="NCBI Taxonomy" id="1114924"/>
    <lineage>
        <taxon>Bacteria</taxon>
        <taxon>Pseudomonadati</taxon>
        <taxon>Pseudomonadota</taxon>
        <taxon>Alphaproteobacteria</taxon>
        <taxon>Rhodobacterales</taxon>
        <taxon>Paracoccaceae</taxon>
        <taxon>Albimonas</taxon>
    </lineage>
</organism>
<evidence type="ECO:0000313" key="3">
    <source>
        <dbReference type="Proteomes" id="UP000199377"/>
    </source>
</evidence>
<keyword evidence="3" id="KW-1185">Reference proteome</keyword>
<evidence type="ECO:0000256" key="1">
    <source>
        <dbReference type="SAM" id="MobiDB-lite"/>
    </source>
</evidence>